<protein>
    <submittedName>
        <fullName evidence="4">Alpha-ketoglutarate dependent xanthine dioxygenase</fullName>
    </submittedName>
</protein>
<evidence type="ECO:0000256" key="2">
    <source>
        <dbReference type="ARBA" id="ARBA00023002"/>
    </source>
</evidence>
<keyword evidence="3" id="KW-0408">Iron</keyword>
<accession>A0A9P4Z0T6</accession>
<dbReference type="RefSeq" id="XP_035323988.1">
    <property type="nucleotide sequence ID" value="XM_035466151.1"/>
</dbReference>
<comment type="caution">
    <text evidence="4">The sequence shown here is derived from an EMBL/GenBank/DDBJ whole genome shotgun (WGS) entry which is preliminary data.</text>
</comment>
<dbReference type="GO" id="GO:0051213">
    <property type="term" value="F:dioxygenase activity"/>
    <property type="evidence" value="ECO:0007669"/>
    <property type="project" value="UniProtKB-KW"/>
</dbReference>
<evidence type="ECO:0000313" key="4">
    <source>
        <dbReference type="EMBL" id="KAF4125336.1"/>
    </source>
</evidence>
<dbReference type="OrthoDB" id="93019at2759"/>
<reference evidence="4" key="1">
    <citation type="submission" date="2020-03" db="EMBL/GenBank/DDBJ databases">
        <title>Site-based positive gene gene selection in Geosmithia morbida across the United States reveals a broad range of putative effectors and factors for local host and environmental adapation.</title>
        <authorList>
            <person name="Onufrak A."/>
            <person name="Murdoch R.W."/>
            <person name="Gazis R."/>
            <person name="Huff M."/>
            <person name="Staton M."/>
            <person name="Klingeman W."/>
            <person name="Hadziabdic D."/>
        </authorList>
    </citation>
    <scope>NUCLEOTIDE SEQUENCE</scope>
    <source>
        <strain evidence="4">1262</strain>
    </source>
</reference>
<dbReference type="GeneID" id="55970404"/>
<evidence type="ECO:0000256" key="3">
    <source>
        <dbReference type="ARBA" id="ARBA00023004"/>
    </source>
</evidence>
<dbReference type="EMBL" id="JAANYQ010000003">
    <property type="protein sequence ID" value="KAF4125336.1"/>
    <property type="molecule type" value="Genomic_DNA"/>
</dbReference>
<dbReference type="AlphaFoldDB" id="A0A9P4Z0T6"/>
<proteinExistence type="predicted"/>
<evidence type="ECO:0000313" key="5">
    <source>
        <dbReference type="Proteomes" id="UP000749293"/>
    </source>
</evidence>
<keyword evidence="2" id="KW-0560">Oxidoreductase</keyword>
<evidence type="ECO:0000256" key="1">
    <source>
        <dbReference type="ARBA" id="ARBA00001954"/>
    </source>
</evidence>
<organism evidence="4 5">
    <name type="scientific">Geosmithia morbida</name>
    <dbReference type="NCBI Taxonomy" id="1094350"/>
    <lineage>
        <taxon>Eukaryota</taxon>
        <taxon>Fungi</taxon>
        <taxon>Dikarya</taxon>
        <taxon>Ascomycota</taxon>
        <taxon>Pezizomycotina</taxon>
        <taxon>Sordariomycetes</taxon>
        <taxon>Hypocreomycetidae</taxon>
        <taxon>Hypocreales</taxon>
        <taxon>Bionectriaceae</taxon>
        <taxon>Geosmithia</taxon>
    </lineage>
</organism>
<keyword evidence="5" id="KW-1185">Reference proteome</keyword>
<dbReference type="SUPFAM" id="SSF51197">
    <property type="entry name" value="Clavaminate synthase-like"/>
    <property type="match status" value="1"/>
</dbReference>
<dbReference type="Proteomes" id="UP000749293">
    <property type="component" value="Unassembled WGS sequence"/>
</dbReference>
<dbReference type="PANTHER" id="PTHR43779">
    <property type="entry name" value="DIOXYGENASE RV0097-RELATED"/>
    <property type="match status" value="1"/>
</dbReference>
<comment type="cofactor">
    <cofactor evidence="1">
        <name>Fe(2+)</name>
        <dbReference type="ChEBI" id="CHEBI:29033"/>
    </cofactor>
</comment>
<dbReference type="Gene3D" id="3.60.130.10">
    <property type="entry name" value="Clavaminate synthase-like"/>
    <property type="match status" value="1"/>
</dbReference>
<dbReference type="InterPro" id="IPR051178">
    <property type="entry name" value="TfdA_dioxygenase"/>
</dbReference>
<dbReference type="PANTHER" id="PTHR43779:SF2">
    <property type="entry name" value="ALPHA-KETOGLUTARATE-DEPENDENT XANTHINE DIOXYGENASE XAN1"/>
    <property type="match status" value="1"/>
</dbReference>
<gene>
    <name evidence="4" type="ORF">GMORB2_4176</name>
</gene>
<name>A0A9P4Z0T6_9HYPO</name>
<sequence>MSSTQIRAKSLSGVEHSGIDLENVNVNMKNQRGLTPGSNSGWLNDLKTIPSHPQVKVIGHRHVDKFESLMDLTLIHPHHKTFHKHTIPEDDDLTHMHFYRWNIDPAITVEYAPHPYIWLSKAKARSNGLGLLPDGLELPENVLSDIDENGTCIGNLKVMRETIYRLQRSAISPQFAYPHAWDEGDLVLFNNDGVMHSIV</sequence>
<keyword evidence="4" id="KW-0223">Dioxygenase</keyword>
<dbReference type="InterPro" id="IPR042098">
    <property type="entry name" value="TauD-like_sf"/>
</dbReference>